<dbReference type="SUPFAM" id="SSF54001">
    <property type="entry name" value="Cysteine proteinases"/>
    <property type="match status" value="1"/>
</dbReference>
<dbReference type="GO" id="GO:0008234">
    <property type="term" value="F:cysteine-type peptidase activity"/>
    <property type="evidence" value="ECO:0007669"/>
    <property type="project" value="UniProtKB-KW"/>
</dbReference>
<evidence type="ECO:0000256" key="2">
    <source>
        <dbReference type="ARBA" id="ARBA00022670"/>
    </source>
</evidence>
<protein>
    <submittedName>
        <fullName evidence="6">Transglycosylase SLT domain-containing protein</fullName>
    </submittedName>
</protein>
<dbReference type="Proteomes" id="UP000198727">
    <property type="component" value="Unassembled WGS sequence"/>
</dbReference>
<gene>
    <name evidence="6" type="ORF">SAMN05421810_11821</name>
</gene>
<keyword evidence="3" id="KW-0378">Hydrolase</keyword>
<dbReference type="CDD" id="cd13399">
    <property type="entry name" value="Slt35-like"/>
    <property type="match status" value="1"/>
</dbReference>
<reference evidence="7" key="1">
    <citation type="submission" date="2016-10" db="EMBL/GenBank/DDBJ databases">
        <authorList>
            <person name="Varghese N."/>
            <person name="Submissions S."/>
        </authorList>
    </citation>
    <scope>NUCLEOTIDE SEQUENCE [LARGE SCALE GENOMIC DNA]</scope>
    <source>
        <strain evidence="7">CGMCC 4.5579</strain>
    </source>
</reference>
<comment type="similarity">
    <text evidence="1">Belongs to the peptidase C40 family.</text>
</comment>
<evidence type="ECO:0000256" key="1">
    <source>
        <dbReference type="ARBA" id="ARBA00007074"/>
    </source>
</evidence>
<dbReference type="InterPro" id="IPR038765">
    <property type="entry name" value="Papain-like_cys_pep_sf"/>
</dbReference>
<evidence type="ECO:0000313" key="7">
    <source>
        <dbReference type="Proteomes" id="UP000198727"/>
    </source>
</evidence>
<keyword evidence="7" id="KW-1185">Reference proteome</keyword>
<proteinExistence type="inferred from homology"/>
<dbReference type="PANTHER" id="PTHR47359">
    <property type="entry name" value="PEPTIDOGLYCAN DL-ENDOPEPTIDASE CWLO"/>
    <property type="match status" value="1"/>
</dbReference>
<evidence type="ECO:0000256" key="3">
    <source>
        <dbReference type="ARBA" id="ARBA00022801"/>
    </source>
</evidence>
<dbReference type="PANTHER" id="PTHR47359:SF3">
    <property type="entry name" value="NLP_P60 DOMAIN-CONTAINING PROTEIN-RELATED"/>
    <property type="match status" value="1"/>
</dbReference>
<dbReference type="OrthoDB" id="5244330at2"/>
<evidence type="ECO:0000256" key="4">
    <source>
        <dbReference type="ARBA" id="ARBA00022807"/>
    </source>
</evidence>
<dbReference type="Pfam" id="PF00877">
    <property type="entry name" value="NLPC_P60"/>
    <property type="match status" value="1"/>
</dbReference>
<dbReference type="InterPro" id="IPR023346">
    <property type="entry name" value="Lysozyme-like_dom_sf"/>
</dbReference>
<accession>A0A1I6B168</accession>
<name>A0A1I6B168_9PSEU</name>
<evidence type="ECO:0000259" key="5">
    <source>
        <dbReference type="PROSITE" id="PS51935"/>
    </source>
</evidence>
<dbReference type="STRING" id="587909.SAMN05421810_11821"/>
<dbReference type="RefSeq" id="WP_092537149.1">
    <property type="nucleotide sequence ID" value="NZ_FOWW01000018.1"/>
</dbReference>
<feature type="domain" description="NlpC/P60" evidence="5">
    <location>
        <begin position="192"/>
        <end position="317"/>
    </location>
</feature>
<evidence type="ECO:0000313" key="6">
    <source>
        <dbReference type="EMBL" id="SFQ74691.1"/>
    </source>
</evidence>
<dbReference type="PROSITE" id="PS51935">
    <property type="entry name" value="NLPC_P60"/>
    <property type="match status" value="1"/>
</dbReference>
<dbReference type="EMBL" id="FOWW01000018">
    <property type="protein sequence ID" value="SFQ74691.1"/>
    <property type="molecule type" value="Genomic_DNA"/>
</dbReference>
<dbReference type="InterPro" id="IPR000064">
    <property type="entry name" value="NLP_P60_dom"/>
</dbReference>
<dbReference type="InterPro" id="IPR051794">
    <property type="entry name" value="PG_Endopeptidase_C40"/>
</dbReference>
<organism evidence="6 7">
    <name type="scientific">Amycolatopsis arida</name>
    <dbReference type="NCBI Taxonomy" id="587909"/>
    <lineage>
        <taxon>Bacteria</taxon>
        <taxon>Bacillati</taxon>
        <taxon>Actinomycetota</taxon>
        <taxon>Actinomycetes</taxon>
        <taxon>Pseudonocardiales</taxon>
        <taxon>Pseudonocardiaceae</taxon>
        <taxon>Amycolatopsis</taxon>
    </lineage>
</organism>
<sequence>MKIATAALVALIAVPILVGGVGQAIVKALFGGGNTQPTQEALADIPPDYLALYQAAATVCPGLDWSILAAIGKIESDHSRSPLVGVAEGTQNHAGARGPMQFLQSTFDGVIARHPIPPGGKNPPSPWNKHDAIYAAAYYLCDNGARGNRDIRKAIWHYNHADWYVNDVLAQAAKYGQASVGTGNCTNIQAPNPAAALAINFACGQLGLPYVWGGNGPAGGDAGFDCSGLTKAAYGAAEISLPRTAQTQYNAGPLVPAHQPLLPGDLVFYGTPSNVHHVGLYLGAGKMIHAPTFNQPIKIAPYRWSGDDYLGATRPVTDSRA</sequence>
<dbReference type="AlphaFoldDB" id="A0A1I6B168"/>
<dbReference type="SUPFAM" id="SSF53955">
    <property type="entry name" value="Lysozyme-like"/>
    <property type="match status" value="1"/>
</dbReference>
<dbReference type="Gene3D" id="1.10.530.10">
    <property type="match status" value="1"/>
</dbReference>
<dbReference type="Gene3D" id="3.90.1720.10">
    <property type="entry name" value="endopeptidase domain like (from Nostoc punctiforme)"/>
    <property type="match status" value="1"/>
</dbReference>
<keyword evidence="2" id="KW-0645">Protease</keyword>
<keyword evidence="4" id="KW-0788">Thiol protease</keyword>
<dbReference type="GO" id="GO:0006508">
    <property type="term" value="P:proteolysis"/>
    <property type="evidence" value="ECO:0007669"/>
    <property type="project" value="UniProtKB-KW"/>
</dbReference>